<reference evidence="10 11" key="1">
    <citation type="submission" date="2018-05" db="EMBL/GenBank/DDBJ databases">
        <title>Genome sequencing and assembly of the regulated plant pathogen Lachnellula willkommii and related sister species for the development of diagnostic species identification markers.</title>
        <authorList>
            <person name="Giroux E."/>
            <person name="Bilodeau G."/>
        </authorList>
    </citation>
    <scope>NUCLEOTIDE SEQUENCE [LARGE SCALE GENOMIC DNA]</scope>
    <source>
        <strain evidence="10 11">CBS 185.66</strain>
    </source>
</reference>
<dbReference type="EMBL" id="QGMH01000094">
    <property type="protein sequence ID" value="TVY25470.1"/>
    <property type="molecule type" value="Genomic_DNA"/>
</dbReference>
<evidence type="ECO:0000256" key="3">
    <source>
        <dbReference type="ARBA" id="ARBA00022670"/>
    </source>
</evidence>
<evidence type="ECO:0000256" key="5">
    <source>
        <dbReference type="ARBA" id="ARBA00022801"/>
    </source>
</evidence>
<evidence type="ECO:0000256" key="2">
    <source>
        <dbReference type="ARBA" id="ARBA00009326"/>
    </source>
</evidence>
<gene>
    <name evidence="10" type="primary">UCHL3_0</name>
    <name evidence="10" type="ORF">LHYA1_G005759</name>
</gene>
<dbReference type="SUPFAM" id="SSF54001">
    <property type="entry name" value="Cysteine proteinases"/>
    <property type="match status" value="1"/>
</dbReference>
<keyword evidence="5 7" id="KW-0378">Hydrolase</keyword>
<dbReference type="PROSITE" id="PS00140">
    <property type="entry name" value="UCH_1"/>
    <property type="match status" value="1"/>
</dbReference>
<dbReference type="OrthoDB" id="427186at2759"/>
<organism evidence="10 11">
    <name type="scientific">Lachnellula hyalina</name>
    <dbReference type="NCBI Taxonomy" id="1316788"/>
    <lineage>
        <taxon>Eukaryota</taxon>
        <taxon>Fungi</taxon>
        <taxon>Dikarya</taxon>
        <taxon>Ascomycota</taxon>
        <taxon>Pezizomycotina</taxon>
        <taxon>Leotiomycetes</taxon>
        <taxon>Helotiales</taxon>
        <taxon>Lachnaceae</taxon>
        <taxon>Lachnellula</taxon>
    </lineage>
</organism>
<dbReference type="Proteomes" id="UP000431533">
    <property type="component" value="Unassembled WGS sequence"/>
</dbReference>
<evidence type="ECO:0000256" key="1">
    <source>
        <dbReference type="ARBA" id="ARBA00000707"/>
    </source>
</evidence>
<dbReference type="CDD" id="cd09616">
    <property type="entry name" value="Peptidase_C12_UCH_L1_L3"/>
    <property type="match status" value="1"/>
</dbReference>
<dbReference type="PANTHER" id="PTHR10589:SF17">
    <property type="entry name" value="UBIQUITIN CARBOXYL-TERMINAL HYDROLASE"/>
    <property type="match status" value="1"/>
</dbReference>
<dbReference type="PRINTS" id="PR00707">
    <property type="entry name" value="UBCTHYDRLASE"/>
</dbReference>
<comment type="catalytic activity">
    <reaction evidence="1 7 8">
        <text>Thiol-dependent hydrolysis of ester, thioester, amide, peptide and isopeptide bonds formed by the C-terminal Gly of ubiquitin (a 76-residue protein attached to proteins as an intracellular targeting signal).</text>
        <dbReference type="EC" id="3.4.19.12"/>
    </reaction>
</comment>
<dbReference type="GO" id="GO:0016579">
    <property type="term" value="P:protein deubiquitination"/>
    <property type="evidence" value="ECO:0007669"/>
    <property type="project" value="TreeGrafter"/>
</dbReference>
<dbReference type="Pfam" id="PF01088">
    <property type="entry name" value="Peptidase_C12"/>
    <property type="match status" value="2"/>
</dbReference>
<name>A0A8H8R124_9HELO</name>
<evidence type="ECO:0000256" key="6">
    <source>
        <dbReference type="ARBA" id="ARBA00022807"/>
    </source>
</evidence>
<keyword evidence="11" id="KW-1185">Reference proteome</keyword>
<evidence type="ECO:0000313" key="11">
    <source>
        <dbReference type="Proteomes" id="UP000431533"/>
    </source>
</evidence>
<protein>
    <recommendedName>
        <fullName evidence="8">Ubiquitin carboxyl-terminal hydrolase</fullName>
        <ecNumber evidence="8">3.4.19.12</ecNumber>
    </recommendedName>
</protein>
<dbReference type="GO" id="GO:0004843">
    <property type="term" value="F:cysteine-type deubiquitinase activity"/>
    <property type="evidence" value="ECO:0007669"/>
    <property type="project" value="UniProtKB-UniRule"/>
</dbReference>
<dbReference type="PANTHER" id="PTHR10589">
    <property type="entry name" value="UBIQUITIN CARBOXYL-TERMINAL HYDROLASE"/>
    <property type="match status" value="1"/>
</dbReference>
<feature type="active site" description="Proton donor" evidence="7">
    <location>
        <position position="218"/>
    </location>
</feature>
<evidence type="ECO:0000313" key="10">
    <source>
        <dbReference type="EMBL" id="TVY25470.1"/>
    </source>
</evidence>
<keyword evidence="6 7" id="KW-0788">Thiol protease</keyword>
<sequence>MAEATKPNPQTNHPDVPKTRKAFVPLENNPEVMTSLVHKLGLSPALSFHDVYSISDPDMLAFVPRPAAALLLVFPVSASYETSRMDEDKEKPEYEGKGEGEPVVWYKQTIRNACGLIGILHALSNGLATNFIACLVSSCSVGHDCTSGVEWSMLIFDDGDCVEPDSDLHKLVKDAIPLAPAQRADLLYNSQALESAHQSAATQGDSVAPAAEDNIDLHYVCFVKDEKSNLWELDGRRKGPLNRGALGVDEDVLSEKALELGVKKFLAREEAAGGGELRFSVIALAQSLD</sequence>
<proteinExistence type="inferred from homology"/>
<dbReference type="InterPro" id="IPR038765">
    <property type="entry name" value="Papain-like_cys_pep_sf"/>
</dbReference>
<dbReference type="InterPro" id="IPR036959">
    <property type="entry name" value="Peptidase_C12_UCH_sf"/>
</dbReference>
<keyword evidence="3 7" id="KW-0645">Protease</keyword>
<feature type="site" description="Important for enzyme activity" evidence="7">
    <location>
        <position position="234"/>
    </location>
</feature>
<dbReference type="InterPro" id="IPR001578">
    <property type="entry name" value="Peptidase_C12_UCH"/>
</dbReference>
<comment type="caution">
    <text evidence="10">The sequence shown here is derived from an EMBL/GenBank/DDBJ whole genome shotgun (WGS) entry which is preliminary data.</text>
</comment>
<dbReference type="GO" id="GO:0006511">
    <property type="term" value="P:ubiquitin-dependent protein catabolic process"/>
    <property type="evidence" value="ECO:0007669"/>
    <property type="project" value="UniProtKB-UniRule"/>
</dbReference>
<feature type="active site" description="Nucleophile" evidence="7">
    <location>
        <position position="114"/>
    </location>
</feature>
<keyword evidence="4 7" id="KW-0833">Ubl conjugation pathway</keyword>
<comment type="similarity">
    <text evidence="2 7 8">Belongs to the peptidase C12 family.</text>
</comment>
<evidence type="ECO:0000256" key="8">
    <source>
        <dbReference type="RuleBase" id="RU361215"/>
    </source>
</evidence>
<dbReference type="PROSITE" id="PS52048">
    <property type="entry name" value="UCH_DOMAIN"/>
    <property type="match status" value="1"/>
</dbReference>
<feature type="domain" description="UCH catalytic" evidence="9">
    <location>
        <begin position="22"/>
        <end position="286"/>
    </location>
</feature>
<dbReference type="AlphaFoldDB" id="A0A8H8R124"/>
<dbReference type="InterPro" id="IPR057254">
    <property type="entry name" value="UCH_AS"/>
</dbReference>
<dbReference type="EC" id="3.4.19.12" evidence="8"/>
<dbReference type="GeneID" id="41985957"/>
<evidence type="ECO:0000256" key="7">
    <source>
        <dbReference type="PROSITE-ProRule" id="PRU01393"/>
    </source>
</evidence>
<feature type="site" description="Transition state stabilizer" evidence="7">
    <location>
        <position position="108"/>
    </location>
</feature>
<dbReference type="GO" id="GO:0005737">
    <property type="term" value="C:cytoplasm"/>
    <property type="evidence" value="ECO:0007669"/>
    <property type="project" value="TreeGrafter"/>
</dbReference>
<accession>A0A8H8R124</accession>
<evidence type="ECO:0000259" key="9">
    <source>
        <dbReference type="PROSITE" id="PS52048"/>
    </source>
</evidence>
<dbReference type="Gene3D" id="3.40.532.10">
    <property type="entry name" value="Peptidase C12, ubiquitin carboxyl-terminal hydrolase"/>
    <property type="match status" value="1"/>
</dbReference>
<dbReference type="RefSeq" id="XP_031004258.1">
    <property type="nucleotide sequence ID" value="XM_031150703.1"/>
</dbReference>
<evidence type="ECO:0000256" key="4">
    <source>
        <dbReference type="ARBA" id="ARBA00022786"/>
    </source>
</evidence>